<accession>K0SNR2</accession>
<sequence>MAASVLQPGRIRGLHLTGVGAERDALADVLVKSWRDVLGAWPDHSSWSQDTSRLRAFAWGVILATYSEQALSSAGYDRLQTWVEIVCENNTEEGLRAILDQTHDVDGEWTPLTMAARISSKTRVKVVVGFDDKISPPHQAERLAVILNGSAESNNFKVLKNCGHAAPMEAARAWRQDVLEFFA</sequence>
<dbReference type="eggNOG" id="ENOG502SH0T">
    <property type="taxonomic scope" value="Eukaryota"/>
</dbReference>
<dbReference type="Proteomes" id="UP000266841">
    <property type="component" value="Unassembled WGS sequence"/>
</dbReference>
<organism evidence="1 2">
    <name type="scientific">Thalassiosira oceanica</name>
    <name type="common">Marine diatom</name>
    <dbReference type="NCBI Taxonomy" id="159749"/>
    <lineage>
        <taxon>Eukaryota</taxon>
        <taxon>Sar</taxon>
        <taxon>Stramenopiles</taxon>
        <taxon>Ochrophyta</taxon>
        <taxon>Bacillariophyta</taxon>
        <taxon>Coscinodiscophyceae</taxon>
        <taxon>Thalassiosirophycidae</taxon>
        <taxon>Thalassiosirales</taxon>
        <taxon>Thalassiosiraceae</taxon>
        <taxon>Thalassiosira</taxon>
    </lineage>
</organism>
<dbReference type="OrthoDB" id="44248at2759"/>
<comment type="caution">
    <text evidence="1">The sequence shown here is derived from an EMBL/GenBank/DDBJ whole genome shotgun (WGS) entry which is preliminary data.</text>
</comment>
<proteinExistence type="predicted"/>
<dbReference type="SUPFAM" id="SSF53474">
    <property type="entry name" value="alpha/beta-Hydrolases"/>
    <property type="match status" value="1"/>
</dbReference>
<keyword evidence="2" id="KW-1185">Reference proteome</keyword>
<reference evidence="1 2" key="1">
    <citation type="journal article" date="2012" name="Genome Biol.">
        <title>Genome and low-iron response of an oceanic diatom adapted to chronic iron limitation.</title>
        <authorList>
            <person name="Lommer M."/>
            <person name="Specht M."/>
            <person name="Roy A.S."/>
            <person name="Kraemer L."/>
            <person name="Andreson R."/>
            <person name="Gutowska M.A."/>
            <person name="Wolf J."/>
            <person name="Bergner S.V."/>
            <person name="Schilhabel M.B."/>
            <person name="Klostermeier U.C."/>
            <person name="Beiko R.G."/>
            <person name="Rosenstiel P."/>
            <person name="Hippler M."/>
            <person name="Laroche J."/>
        </authorList>
    </citation>
    <scope>NUCLEOTIDE SEQUENCE [LARGE SCALE GENOMIC DNA]</scope>
    <source>
        <strain evidence="1 2">CCMP1005</strain>
    </source>
</reference>
<evidence type="ECO:0000313" key="1">
    <source>
        <dbReference type="EMBL" id="EJK67938.1"/>
    </source>
</evidence>
<name>K0SNR2_THAOC</name>
<dbReference type="AlphaFoldDB" id="K0SNR2"/>
<gene>
    <name evidence="1" type="ORF">THAOC_10951</name>
</gene>
<dbReference type="InterPro" id="IPR029058">
    <property type="entry name" value="AB_hydrolase_fold"/>
</dbReference>
<dbReference type="EMBL" id="AGNL01012350">
    <property type="protein sequence ID" value="EJK67938.1"/>
    <property type="molecule type" value="Genomic_DNA"/>
</dbReference>
<evidence type="ECO:0000313" key="2">
    <source>
        <dbReference type="Proteomes" id="UP000266841"/>
    </source>
</evidence>
<evidence type="ECO:0008006" key="3">
    <source>
        <dbReference type="Google" id="ProtNLM"/>
    </source>
</evidence>
<dbReference type="Gene3D" id="3.40.50.1820">
    <property type="entry name" value="alpha/beta hydrolase"/>
    <property type="match status" value="1"/>
</dbReference>
<protein>
    <recommendedName>
        <fullName evidence="3">Peptidase S33 tripeptidyl aminopeptidase-like C-terminal domain-containing protein</fullName>
    </recommendedName>
</protein>